<dbReference type="GO" id="GO:0016747">
    <property type="term" value="F:acyltransferase activity, transferring groups other than amino-acyl groups"/>
    <property type="evidence" value="ECO:0007669"/>
    <property type="project" value="InterPro"/>
</dbReference>
<dbReference type="Gene3D" id="3.40.630.30">
    <property type="match status" value="1"/>
</dbReference>
<proteinExistence type="predicted"/>
<dbReference type="PROSITE" id="PS51186">
    <property type="entry name" value="GNAT"/>
    <property type="match status" value="1"/>
</dbReference>
<accession>A0A3B9IQ30</accession>
<dbReference type="AlphaFoldDB" id="A0A3B9IQ30"/>
<dbReference type="SUPFAM" id="SSF55729">
    <property type="entry name" value="Acyl-CoA N-acyltransferases (Nat)"/>
    <property type="match status" value="1"/>
</dbReference>
<dbReference type="Pfam" id="PF00583">
    <property type="entry name" value="Acetyltransf_1"/>
    <property type="match status" value="1"/>
</dbReference>
<evidence type="ECO:0000313" key="3">
    <source>
        <dbReference type="Proteomes" id="UP000257706"/>
    </source>
</evidence>
<protein>
    <submittedName>
        <fullName evidence="2">N-acetyltransferase</fullName>
    </submittedName>
</protein>
<feature type="domain" description="N-acetyltransferase" evidence="1">
    <location>
        <begin position="44"/>
        <end position="200"/>
    </location>
</feature>
<dbReference type="InterPro" id="IPR000182">
    <property type="entry name" value="GNAT_dom"/>
</dbReference>
<sequence>MVWGCSHDLWLPPHPVARQCLMSETTPAPDLSFEMPPELATQGFAVRPRTPQDTDFLRELYISFRWAELEAAGWPEATRRSFLADQFRLQDNHYTTHYTTTAFLIITQNGAPVGRLYIDRGGVHEIRLVDIILVPMLTGRGIGSAIIRVLLDEAARTGRYVGLHVESYNPARRLYQRLGFVDRRLEGPYFYMSWGDFPADAGTVAGDGVQLNTI</sequence>
<reference evidence="2 3" key="1">
    <citation type="journal article" date="2018" name="Nat. Biotechnol.">
        <title>A standardized bacterial taxonomy based on genome phylogeny substantially revises the tree of life.</title>
        <authorList>
            <person name="Parks D.H."/>
            <person name="Chuvochina M."/>
            <person name="Waite D.W."/>
            <person name="Rinke C."/>
            <person name="Skarshewski A."/>
            <person name="Chaumeil P.A."/>
            <person name="Hugenholtz P."/>
        </authorList>
    </citation>
    <scope>NUCLEOTIDE SEQUENCE [LARGE SCALE GENOMIC DNA]</scope>
    <source>
        <strain evidence="2">UBA8739</strain>
    </source>
</reference>
<name>A0A3B9IQ30_9PROT</name>
<dbReference type="EMBL" id="DMAI01000354">
    <property type="protein sequence ID" value="HAE49992.1"/>
    <property type="molecule type" value="Genomic_DNA"/>
</dbReference>
<dbReference type="Proteomes" id="UP000257706">
    <property type="component" value="Unassembled WGS sequence"/>
</dbReference>
<dbReference type="InterPro" id="IPR016181">
    <property type="entry name" value="Acyl_CoA_acyltransferase"/>
</dbReference>
<organism evidence="2 3">
    <name type="scientific">Tistrella mobilis</name>
    <dbReference type="NCBI Taxonomy" id="171437"/>
    <lineage>
        <taxon>Bacteria</taxon>
        <taxon>Pseudomonadati</taxon>
        <taxon>Pseudomonadota</taxon>
        <taxon>Alphaproteobacteria</taxon>
        <taxon>Geminicoccales</taxon>
        <taxon>Geminicoccaceae</taxon>
        <taxon>Tistrella</taxon>
    </lineage>
</organism>
<evidence type="ECO:0000313" key="2">
    <source>
        <dbReference type="EMBL" id="HAE49992.1"/>
    </source>
</evidence>
<keyword evidence="2" id="KW-0808">Transferase</keyword>
<comment type="caution">
    <text evidence="2">The sequence shown here is derived from an EMBL/GenBank/DDBJ whole genome shotgun (WGS) entry which is preliminary data.</text>
</comment>
<dbReference type="CDD" id="cd04301">
    <property type="entry name" value="NAT_SF"/>
    <property type="match status" value="1"/>
</dbReference>
<gene>
    <name evidence="2" type="ORF">DCK97_21490</name>
</gene>
<evidence type="ECO:0000259" key="1">
    <source>
        <dbReference type="PROSITE" id="PS51186"/>
    </source>
</evidence>